<evidence type="ECO:0000256" key="3">
    <source>
        <dbReference type="ARBA" id="ARBA00022777"/>
    </source>
</evidence>
<dbReference type="NCBIfam" id="TIGR00045">
    <property type="entry name" value="glycerate kinase"/>
    <property type="match status" value="1"/>
</dbReference>
<dbReference type="KEGG" id="ocn:CUC15_15435"/>
<reference evidence="6" key="1">
    <citation type="submission" date="2017-11" db="EMBL/GenBank/DDBJ databases">
        <authorList>
            <person name="Zhu W."/>
        </authorList>
    </citation>
    <scope>NUCLEOTIDE SEQUENCE [LARGE SCALE GENOMIC DNA]</scope>
    <source>
        <strain evidence="6">160</strain>
    </source>
</reference>
<dbReference type="Gene3D" id="3.90.1510.10">
    <property type="entry name" value="Glycerate kinase, domain 2"/>
    <property type="match status" value="1"/>
</dbReference>
<keyword evidence="2 4" id="KW-0808">Transferase</keyword>
<dbReference type="InterPro" id="IPR018193">
    <property type="entry name" value="Glyc_kinase_flavodox-like_fold"/>
</dbReference>
<dbReference type="InterPro" id="IPR018197">
    <property type="entry name" value="Glycerate_kinase_RE-like"/>
</dbReference>
<organism evidence="5 6">
    <name type="scientific">Oceanobacillus zhaokaii</name>
    <dbReference type="NCBI Taxonomy" id="2052660"/>
    <lineage>
        <taxon>Bacteria</taxon>
        <taxon>Bacillati</taxon>
        <taxon>Bacillota</taxon>
        <taxon>Bacilli</taxon>
        <taxon>Bacillales</taxon>
        <taxon>Bacillaceae</taxon>
        <taxon>Oceanobacillus</taxon>
    </lineage>
</organism>
<comment type="similarity">
    <text evidence="1 4">Belongs to the glycerate kinase type-1 family.</text>
</comment>
<dbReference type="PANTHER" id="PTHR21599">
    <property type="entry name" value="GLYCERATE KINASE"/>
    <property type="match status" value="1"/>
</dbReference>
<dbReference type="GO" id="GO:0031388">
    <property type="term" value="P:organic acid phosphorylation"/>
    <property type="evidence" value="ECO:0007669"/>
    <property type="project" value="UniProtKB-UniRule"/>
</dbReference>
<dbReference type="Proteomes" id="UP000253908">
    <property type="component" value="Chromosome"/>
</dbReference>
<dbReference type="PANTHER" id="PTHR21599:SF0">
    <property type="entry name" value="GLYCERATE KINASE"/>
    <property type="match status" value="1"/>
</dbReference>
<dbReference type="PIRSF" id="PIRSF006078">
    <property type="entry name" value="GlxK"/>
    <property type="match status" value="1"/>
</dbReference>
<dbReference type="InterPro" id="IPR004381">
    <property type="entry name" value="Glycerate_kinase"/>
</dbReference>
<sequence length="389" mass="40075">MKIIIAPDSFKGSLCAVEVANSINSGIKRVFPNAKTVLLPVGDGGEGTMDTLVAATNGTTKSVSVVGPLGNDVTAKYGILGDTKTCVIEMASASGLDLVPNGKLAPLKATTYGTGQLIKQALDDGYTSFILAIGGSATNDGGAGMLQALGLKILDSNGNEIGYGGGELNKVARIETRELDPRIKKSTFLIASDVKNPLVGANGASHIFGPQKGATPDIVHLLDDNLTHWANEVAKVTGVHLHNLAGAGAAGGIGGAFQAFFPAEMKRGIDVVLEYSNFSSFLQDADLVITGEGKVDSQTASGKTPLGVAQAAMLNGVPTIIIAGTVGDGIEVLHDYGVISVHSIMNKPMTLEESMANAAELLELSAEQVVRVWGSNMHRACANEVPVTP</sequence>
<evidence type="ECO:0000256" key="4">
    <source>
        <dbReference type="PIRNR" id="PIRNR006078"/>
    </source>
</evidence>
<dbReference type="EMBL" id="CP024848">
    <property type="protein sequence ID" value="AXI10241.1"/>
    <property type="molecule type" value="Genomic_DNA"/>
</dbReference>
<evidence type="ECO:0000313" key="6">
    <source>
        <dbReference type="Proteomes" id="UP000253908"/>
    </source>
</evidence>
<gene>
    <name evidence="5" type="ORF">CUC15_15435</name>
</gene>
<dbReference type="AlphaFoldDB" id="A0A345PJR1"/>
<evidence type="ECO:0000256" key="1">
    <source>
        <dbReference type="ARBA" id="ARBA00006284"/>
    </source>
</evidence>
<accession>A0A345PJR1</accession>
<protein>
    <submittedName>
        <fullName evidence="5">Glycerate kinase</fullName>
    </submittedName>
</protein>
<dbReference type="Gene3D" id="3.40.50.10350">
    <property type="entry name" value="Glycerate kinase, domain 1"/>
    <property type="match status" value="1"/>
</dbReference>
<dbReference type="Pfam" id="PF02595">
    <property type="entry name" value="Gly_kinase"/>
    <property type="match status" value="1"/>
</dbReference>
<dbReference type="GO" id="GO:0008887">
    <property type="term" value="F:glycerate kinase activity"/>
    <property type="evidence" value="ECO:0007669"/>
    <property type="project" value="UniProtKB-UniRule"/>
</dbReference>
<evidence type="ECO:0000313" key="5">
    <source>
        <dbReference type="EMBL" id="AXI10241.1"/>
    </source>
</evidence>
<evidence type="ECO:0000256" key="2">
    <source>
        <dbReference type="ARBA" id="ARBA00022679"/>
    </source>
</evidence>
<dbReference type="SUPFAM" id="SSF110738">
    <property type="entry name" value="Glycerate kinase I"/>
    <property type="match status" value="1"/>
</dbReference>
<keyword evidence="6" id="KW-1185">Reference proteome</keyword>
<proteinExistence type="inferred from homology"/>
<dbReference type="RefSeq" id="WP_114917528.1">
    <property type="nucleotide sequence ID" value="NZ_CP024848.1"/>
</dbReference>
<keyword evidence="3 4" id="KW-0418">Kinase</keyword>
<dbReference type="InterPro" id="IPR036129">
    <property type="entry name" value="Glycerate_kinase_sf"/>
</dbReference>
<name>A0A345PJR1_9BACI</name>
<dbReference type="OrthoDB" id="9774290at2"/>